<accession>A0AAE3DDW8</accession>
<name>A0AAE3DDW8_9FIRM</name>
<dbReference type="Proteomes" id="UP001199319">
    <property type="component" value="Unassembled WGS sequence"/>
</dbReference>
<feature type="transmembrane region" description="Helical" evidence="1">
    <location>
        <begin position="94"/>
        <end position="113"/>
    </location>
</feature>
<evidence type="ECO:0000256" key="1">
    <source>
        <dbReference type="SAM" id="Phobius"/>
    </source>
</evidence>
<feature type="transmembrane region" description="Helical" evidence="1">
    <location>
        <begin position="62"/>
        <end position="82"/>
    </location>
</feature>
<keyword evidence="1" id="KW-1133">Transmembrane helix</keyword>
<feature type="transmembrane region" description="Helical" evidence="1">
    <location>
        <begin position="133"/>
        <end position="153"/>
    </location>
</feature>
<gene>
    <name evidence="2" type="ORF">LKD37_04945</name>
</gene>
<keyword evidence="3" id="KW-1185">Reference proteome</keyword>
<dbReference type="RefSeq" id="WP_302928170.1">
    <property type="nucleotide sequence ID" value="NZ_JAJEPW010000010.1"/>
</dbReference>
<evidence type="ECO:0000313" key="2">
    <source>
        <dbReference type="EMBL" id="MCC2128870.1"/>
    </source>
</evidence>
<feature type="transmembrane region" description="Helical" evidence="1">
    <location>
        <begin position="206"/>
        <end position="229"/>
    </location>
</feature>
<sequence>MVILLLAWWLVAPAWGAELPREVRDALPAAAEEITEELEDPASLSEGLSRLWDRALGYVEEAVRQSIGGGVVLLAAAVLCALTEECMDAAGGKVHFVPMAGALAITLAAAGSVKTMMGLGQETVEELNTFSKALLPTLSAAVAASGGIVSASVRQVATIFFVDLLLSLIRGLLLPLVYFYVAAAAADAMLPGRRLAGISTAIRKGTVWLLTGALALFTLYLTVSGAAAGSADTVTARLARSAVGVLPVVGSILADAADSVLAGAGAVKNTVGAAGLLAVLAVCLLPLVRLGVQYLVYKAAAFLAGILGAEQLTGLIDALGGAFGLIFGMTGACGLLLLISISSALGVVTG</sequence>
<proteinExistence type="predicted"/>
<protein>
    <submittedName>
        <fullName evidence="2">Stage III sporulation protein AE</fullName>
    </submittedName>
</protein>
<keyword evidence="1" id="KW-0812">Transmembrane</keyword>
<dbReference type="AlphaFoldDB" id="A0AAE3DDW8"/>
<reference evidence="2" key="1">
    <citation type="submission" date="2021-10" db="EMBL/GenBank/DDBJ databases">
        <title>Anaerobic single-cell dispensing facilitates the cultivation of human gut bacteria.</title>
        <authorList>
            <person name="Afrizal A."/>
        </authorList>
    </citation>
    <scope>NUCLEOTIDE SEQUENCE</scope>
    <source>
        <strain evidence="2">CLA-AA-H272</strain>
    </source>
</reference>
<evidence type="ECO:0000313" key="3">
    <source>
        <dbReference type="Proteomes" id="UP001199319"/>
    </source>
</evidence>
<feature type="transmembrane region" description="Helical" evidence="1">
    <location>
        <begin position="270"/>
        <end position="288"/>
    </location>
</feature>
<keyword evidence="1" id="KW-0472">Membrane</keyword>
<comment type="caution">
    <text evidence="2">The sequence shown here is derived from an EMBL/GenBank/DDBJ whole genome shotgun (WGS) entry which is preliminary data.</text>
</comment>
<organism evidence="2 3">
    <name type="scientific">Brotocaccenecus cirricatena</name>
    <dbReference type="NCBI Taxonomy" id="3064195"/>
    <lineage>
        <taxon>Bacteria</taxon>
        <taxon>Bacillati</taxon>
        <taxon>Bacillota</taxon>
        <taxon>Clostridia</taxon>
        <taxon>Eubacteriales</taxon>
        <taxon>Oscillospiraceae</taxon>
        <taxon>Brotocaccenecus</taxon>
    </lineage>
</organism>
<dbReference type="Pfam" id="PF09546">
    <property type="entry name" value="Spore_III_AE"/>
    <property type="match status" value="1"/>
</dbReference>
<dbReference type="EMBL" id="JAJEPW010000010">
    <property type="protein sequence ID" value="MCC2128870.1"/>
    <property type="molecule type" value="Genomic_DNA"/>
</dbReference>
<feature type="transmembrane region" description="Helical" evidence="1">
    <location>
        <begin position="241"/>
        <end position="264"/>
    </location>
</feature>
<feature type="transmembrane region" description="Helical" evidence="1">
    <location>
        <begin position="160"/>
        <end position="186"/>
    </location>
</feature>
<feature type="transmembrane region" description="Helical" evidence="1">
    <location>
        <begin position="295"/>
        <end position="316"/>
    </location>
</feature>
<dbReference type="InterPro" id="IPR014194">
    <property type="entry name" value="Spore_III_AE"/>
</dbReference>
<feature type="transmembrane region" description="Helical" evidence="1">
    <location>
        <begin position="322"/>
        <end position="348"/>
    </location>
</feature>